<keyword evidence="1" id="KW-0732">Signal</keyword>
<evidence type="ECO:0000313" key="2">
    <source>
        <dbReference type="EMBL" id="GJD94825.1"/>
    </source>
</evidence>
<comment type="caution">
    <text evidence="2">The sequence shown here is derived from an EMBL/GenBank/DDBJ whole genome shotgun (WGS) entry which is preliminary data.</text>
</comment>
<reference evidence="2" key="1">
    <citation type="journal article" date="2021" name="Front. Microbiol.">
        <title>Comprehensive Comparative Genomics and Phenotyping of Methylobacterium Species.</title>
        <authorList>
            <person name="Alessa O."/>
            <person name="Ogura Y."/>
            <person name="Fujitani Y."/>
            <person name="Takami H."/>
            <person name="Hayashi T."/>
            <person name="Sahin N."/>
            <person name="Tani A."/>
        </authorList>
    </citation>
    <scope>NUCLEOTIDE SEQUENCE</scope>
    <source>
        <strain evidence="2">DSM 19015</strain>
    </source>
</reference>
<feature type="signal peptide" evidence="1">
    <location>
        <begin position="1"/>
        <end position="20"/>
    </location>
</feature>
<name>A0ABQ4RWR1_9HYPH</name>
<keyword evidence="3" id="KW-1185">Reference proteome</keyword>
<dbReference type="Proteomes" id="UP001055125">
    <property type="component" value="Unassembled WGS sequence"/>
</dbReference>
<proteinExistence type="predicted"/>
<reference evidence="2" key="2">
    <citation type="submission" date="2021-08" db="EMBL/GenBank/DDBJ databases">
        <authorList>
            <person name="Tani A."/>
            <person name="Ola A."/>
            <person name="Ogura Y."/>
            <person name="Katsura K."/>
            <person name="Hayashi T."/>
        </authorList>
    </citation>
    <scope>NUCLEOTIDE SEQUENCE</scope>
    <source>
        <strain evidence="2">DSM 19015</strain>
    </source>
</reference>
<dbReference type="EMBL" id="BPQP01000029">
    <property type="protein sequence ID" value="GJD94825.1"/>
    <property type="molecule type" value="Genomic_DNA"/>
</dbReference>
<organism evidence="2 3">
    <name type="scientific">Methylobacterium iners</name>
    <dbReference type="NCBI Taxonomy" id="418707"/>
    <lineage>
        <taxon>Bacteria</taxon>
        <taxon>Pseudomonadati</taxon>
        <taxon>Pseudomonadota</taxon>
        <taxon>Alphaproteobacteria</taxon>
        <taxon>Hyphomicrobiales</taxon>
        <taxon>Methylobacteriaceae</taxon>
        <taxon>Methylobacterium</taxon>
    </lineage>
</organism>
<gene>
    <name evidence="2" type="ORF">OCOJLMKI_2031</name>
</gene>
<dbReference type="RefSeq" id="WP_238243983.1">
    <property type="nucleotide sequence ID" value="NZ_BPQP01000029.1"/>
</dbReference>
<accession>A0ABQ4RWR1</accession>
<sequence length="218" mass="23099">MTRLPLVLLALVAAGAPAAAAEIVLDYRKPALRDAQPSRSEAERARVARALTEAPPAIREDMGPTFAMLGEGRGAFTAPGADERIYLIQRRAPVAIEPFPNAPAPVLLVLGPTGPARFYRLAKADQFQRLAAIADAGRDGRDEVLLESSFTNMGETVTDLTAVRLDPAQGAAEAFQTIPGVAADRCEGPKKQRSLSAATISRDGTGAFTAQRHRLACD</sequence>
<evidence type="ECO:0000313" key="3">
    <source>
        <dbReference type="Proteomes" id="UP001055125"/>
    </source>
</evidence>
<feature type="chain" id="PRO_5046220369" evidence="1">
    <location>
        <begin position="21"/>
        <end position="218"/>
    </location>
</feature>
<protein>
    <submittedName>
        <fullName evidence="2">Uncharacterized protein</fullName>
    </submittedName>
</protein>
<evidence type="ECO:0000256" key="1">
    <source>
        <dbReference type="SAM" id="SignalP"/>
    </source>
</evidence>